<dbReference type="Proteomes" id="UP000679722">
    <property type="component" value="Unassembled WGS sequence"/>
</dbReference>
<protein>
    <submittedName>
        <fullName evidence="2">DUF3301 domain-containing protein</fullName>
    </submittedName>
</protein>
<proteinExistence type="predicted"/>
<comment type="caution">
    <text evidence="2">The sequence shown here is derived from an EMBL/GenBank/DDBJ whole genome shotgun (WGS) entry which is preliminary data.</text>
</comment>
<reference evidence="2 3" key="1">
    <citation type="submission" date="2021-04" db="EMBL/GenBank/DDBJ databases">
        <authorList>
            <person name="Sun C."/>
        </authorList>
    </citation>
    <scope>NUCLEOTIDE SEQUENCE [LARGE SCALE GENOMIC DNA]</scope>
    <source>
        <strain evidence="2 3">A79</strain>
    </source>
</reference>
<evidence type="ECO:0000256" key="1">
    <source>
        <dbReference type="SAM" id="Phobius"/>
    </source>
</evidence>
<dbReference type="RefSeq" id="WP_211535160.1">
    <property type="nucleotide sequence ID" value="NZ_JAGSSV010000002.1"/>
</dbReference>
<keyword evidence="1" id="KW-0812">Transmembrane</keyword>
<sequence>MNLQLIDIVIFLLVASAGYAWWRNTSIREQALLRAKQHCETLNLQLLDGSVAGSGWRPIWQKGEVKIRRRYSFEFSSSGVARYSGTITYLGTRQIDIWLSPHDF</sequence>
<gene>
    <name evidence="2" type="ORF">J9B83_02540</name>
</gene>
<evidence type="ECO:0000313" key="2">
    <source>
        <dbReference type="EMBL" id="MBR7887805.1"/>
    </source>
</evidence>
<evidence type="ECO:0000313" key="3">
    <source>
        <dbReference type="Proteomes" id="UP000679722"/>
    </source>
</evidence>
<dbReference type="InterPro" id="IPR021732">
    <property type="entry name" value="DUF3301"/>
</dbReference>
<feature type="transmembrane region" description="Helical" evidence="1">
    <location>
        <begin position="6"/>
        <end position="22"/>
    </location>
</feature>
<keyword evidence="1" id="KW-0472">Membrane</keyword>
<reference evidence="3" key="2">
    <citation type="submission" date="2023-07" db="EMBL/GenBank/DDBJ databases">
        <title>Marinomonas vulgaris A79, complete genome.</title>
        <authorList>
            <person name="Ying J.-J."/>
        </authorList>
    </citation>
    <scope>NUCLEOTIDE SEQUENCE [LARGE SCALE GENOMIC DNA]</scope>
    <source>
        <strain evidence="3">A79</strain>
    </source>
</reference>
<dbReference type="EMBL" id="JAGSSV010000002">
    <property type="protein sequence ID" value="MBR7887805.1"/>
    <property type="molecule type" value="Genomic_DNA"/>
</dbReference>
<accession>A0ABS5H8J8</accession>
<organism evidence="2 3">
    <name type="scientific">Marinomonas vulgaris</name>
    <dbReference type="NCBI Taxonomy" id="2823372"/>
    <lineage>
        <taxon>Bacteria</taxon>
        <taxon>Pseudomonadati</taxon>
        <taxon>Pseudomonadota</taxon>
        <taxon>Gammaproteobacteria</taxon>
        <taxon>Oceanospirillales</taxon>
        <taxon>Oceanospirillaceae</taxon>
        <taxon>Marinomonas</taxon>
    </lineage>
</organism>
<name>A0ABS5H8J8_9GAMM</name>
<keyword evidence="1" id="KW-1133">Transmembrane helix</keyword>
<keyword evidence="3" id="KW-1185">Reference proteome</keyword>
<dbReference type="Pfam" id="PF11743">
    <property type="entry name" value="DUF3301"/>
    <property type="match status" value="1"/>
</dbReference>